<evidence type="ECO:0000256" key="6">
    <source>
        <dbReference type="ARBA" id="ARBA00022679"/>
    </source>
</evidence>
<evidence type="ECO:0000256" key="13">
    <source>
        <dbReference type="ARBA" id="ARBA00023136"/>
    </source>
</evidence>
<evidence type="ECO:0000256" key="9">
    <source>
        <dbReference type="ARBA" id="ARBA00022777"/>
    </source>
</evidence>
<evidence type="ECO:0000256" key="14">
    <source>
        <dbReference type="SAM" id="Phobius"/>
    </source>
</evidence>
<evidence type="ECO:0000256" key="12">
    <source>
        <dbReference type="ARBA" id="ARBA00023012"/>
    </source>
</evidence>
<keyword evidence="4" id="KW-1003">Cell membrane</keyword>
<dbReference type="GO" id="GO:0005886">
    <property type="term" value="C:plasma membrane"/>
    <property type="evidence" value="ECO:0007669"/>
    <property type="project" value="UniProtKB-SubCell"/>
</dbReference>
<keyword evidence="5" id="KW-0597">Phosphoprotein</keyword>
<gene>
    <name evidence="17" type="ORF">EDD72_10944</name>
</gene>
<dbReference type="InterPro" id="IPR036890">
    <property type="entry name" value="HATPase_C_sf"/>
</dbReference>
<dbReference type="SUPFAM" id="SSF47384">
    <property type="entry name" value="Homodimeric domain of signal transducing histidine kinase"/>
    <property type="match status" value="1"/>
</dbReference>
<evidence type="ECO:0000256" key="1">
    <source>
        <dbReference type="ARBA" id="ARBA00000085"/>
    </source>
</evidence>
<dbReference type="Pfam" id="PF00672">
    <property type="entry name" value="HAMP"/>
    <property type="match status" value="1"/>
</dbReference>
<keyword evidence="18" id="KW-1185">Reference proteome</keyword>
<dbReference type="PANTHER" id="PTHR45528:SF1">
    <property type="entry name" value="SENSOR HISTIDINE KINASE CPXA"/>
    <property type="match status" value="1"/>
</dbReference>
<evidence type="ECO:0000256" key="2">
    <source>
        <dbReference type="ARBA" id="ARBA00004651"/>
    </source>
</evidence>
<evidence type="ECO:0000259" key="15">
    <source>
        <dbReference type="PROSITE" id="PS50109"/>
    </source>
</evidence>
<dbReference type="PRINTS" id="PR00344">
    <property type="entry name" value="BCTRLSENSOR"/>
</dbReference>
<evidence type="ECO:0000256" key="8">
    <source>
        <dbReference type="ARBA" id="ARBA00022741"/>
    </source>
</evidence>
<dbReference type="CDD" id="cd00075">
    <property type="entry name" value="HATPase"/>
    <property type="match status" value="1"/>
</dbReference>
<dbReference type="CDD" id="cd06225">
    <property type="entry name" value="HAMP"/>
    <property type="match status" value="1"/>
</dbReference>
<evidence type="ECO:0000259" key="16">
    <source>
        <dbReference type="PROSITE" id="PS50885"/>
    </source>
</evidence>
<evidence type="ECO:0000256" key="3">
    <source>
        <dbReference type="ARBA" id="ARBA00012438"/>
    </source>
</evidence>
<dbReference type="OrthoDB" id="9813151at2"/>
<dbReference type="Gene3D" id="3.30.565.10">
    <property type="entry name" value="Histidine kinase-like ATPase, C-terminal domain"/>
    <property type="match status" value="1"/>
</dbReference>
<evidence type="ECO:0000256" key="7">
    <source>
        <dbReference type="ARBA" id="ARBA00022692"/>
    </source>
</evidence>
<dbReference type="CDD" id="cd00082">
    <property type="entry name" value="HisKA"/>
    <property type="match status" value="1"/>
</dbReference>
<dbReference type="InterPro" id="IPR005467">
    <property type="entry name" value="His_kinase_dom"/>
</dbReference>
<evidence type="ECO:0000256" key="10">
    <source>
        <dbReference type="ARBA" id="ARBA00022840"/>
    </source>
</evidence>
<evidence type="ECO:0000313" key="17">
    <source>
        <dbReference type="EMBL" id="TCS82475.1"/>
    </source>
</evidence>
<feature type="transmembrane region" description="Helical" evidence="14">
    <location>
        <begin position="7"/>
        <end position="26"/>
    </location>
</feature>
<feature type="domain" description="Histidine kinase" evidence="15">
    <location>
        <begin position="246"/>
        <end position="460"/>
    </location>
</feature>
<dbReference type="InterPro" id="IPR003594">
    <property type="entry name" value="HATPase_dom"/>
</dbReference>
<comment type="catalytic activity">
    <reaction evidence="1">
        <text>ATP + protein L-histidine = ADP + protein N-phospho-L-histidine.</text>
        <dbReference type="EC" id="2.7.13.3"/>
    </reaction>
</comment>
<evidence type="ECO:0000313" key="18">
    <source>
        <dbReference type="Proteomes" id="UP000295788"/>
    </source>
</evidence>
<dbReference type="InterPro" id="IPR036097">
    <property type="entry name" value="HisK_dim/P_sf"/>
</dbReference>
<keyword evidence="6" id="KW-0808">Transferase</keyword>
<evidence type="ECO:0000256" key="11">
    <source>
        <dbReference type="ARBA" id="ARBA00022989"/>
    </source>
</evidence>
<keyword evidence="7 14" id="KW-0812">Transmembrane</keyword>
<dbReference type="Pfam" id="PF00512">
    <property type="entry name" value="HisKA"/>
    <property type="match status" value="1"/>
</dbReference>
<dbReference type="FunFam" id="3.30.565.10:FF:000006">
    <property type="entry name" value="Sensor histidine kinase WalK"/>
    <property type="match status" value="1"/>
</dbReference>
<dbReference type="AlphaFoldDB" id="A0A4R3KH09"/>
<comment type="subcellular location">
    <subcellularLocation>
        <location evidence="2">Cell membrane</location>
        <topology evidence="2">Multi-pass membrane protein</topology>
    </subcellularLocation>
</comment>
<dbReference type="SMART" id="SM00388">
    <property type="entry name" value="HisKA"/>
    <property type="match status" value="1"/>
</dbReference>
<dbReference type="GO" id="GO:0005524">
    <property type="term" value="F:ATP binding"/>
    <property type="evidence" value="ECO:0007669"/>
    <property type="project" value="UniProtKB-KW"/>
</dbReference>
<proteinExistence type="predicted"/>
<dbReference type="Gene3D" id="1.10.287.130">
    <property type="match status" value="1"/>
</dbReference>
<dbReference type="SMART" id="SM00387">
    <property type="entry name" value="HATPase_c"/>
    <property type="match status" value="1"/>
</dbReference>
<protein>
    <recommendedName>
        <fullName evidence="3">histidine kinase</fullName>
        <ecNumber evidence="3">2.7.13.3</ecNumber>
    </recommendedName>
</protein>
<organism evidence="17 18">
    <name type="scientific">Tepidibacillus fermentans</name>
    <dbReference type="NCBI Taxonomy" id="1281767"/>
    <lineage>
        <taxon>Bacteria</taxon>
        <taxon>Bacillati</taxon>
        <taxon>Bacillota</taxon>
        <taxon>Bacilli</taxon>
        <taxon>Bacillales</taxon>
        <taxon>Bacillaceae</taxon>
        <taxon>Tepidibacillus</taxon>
    </lineage>
</organism>
<keyword evidence="13 14" id="KW-0472">Membrane</keyword>
<dbReference type="Pfam" id="PF02518">
    <property type="entry name" value="HATPase_c"/>
    <property type="match status" value="1"/>
</dbReference>
<dbReference type="EC" id="2.7.13.3" evidence="3"/>
<evidence type="ECO:0000256" key="5">
    <source>
        <dbReference type="ARBA" id="ARBA00022553"/>
    </source>
</evidence>
<dbReference type="PANTHER" id="PTHR45528">
    <property type="entry name" value="SENSOR HISTIDINE KINASE CPXA"/>
    <property type="match status" value="1"/>
</dbReference>
<dbReference type="Proteomes" id="UP000295788">
    <property type="component" value="Unassembled WGS sequence"/>
</dbReference>
<reference evidence="17 18" key="1">
    <citation type="submission" date="2019-03" db="EMBL/GenBank/DDBJ databases">
        <title>Genomic Encyclopedia of Type Strains, Phase IV (KMG-IV): sequencing the most valuable type-strain genomes for metagenomic binning, comparative biology and taxonomic classification.</title>
        <authorList>
            <person name="Goeker M."/>
        </authorList>
    </citation>
    <scope>NUCLEOTIDE SEQUENCE [LARGE SCALE GENOMIC DNA]</scope>
    <source>
        <strain evidence="17 18">DSM 23802</strain>
    </source>
</reference>
<accession>A0A4R3KH09</accession>
<dbReference type="SMART" id="SM00304">
    <property type="entry name" value="HAMP"/>
    <property type="match status" value="1"/>
</dbReference>
<dbReference type="InterPro" id="IPR050398">
    <property type="entry name" value="HssS/ArlS-like"/>
</dbReference>
<keyword evidence="8" id="KW-0547">Nucleotide-binding</keyword>
<dbReference type="GO" id="GO:0000155">
    <property type="term" value="F:phosphorelay sensor kinase activity"/>
    <property type="evidence" value="ECO:0007669"/>
    <property type="project" value="InterPro"/>
</dbReference>
<name>A0A4R3KH09_9BACI</name>
<dbReference type="EMBL" id="SMAB01000009">
    <property type="protein sequence ID" value="TCS82475.1"/>
    <property type="molecule type" value="Genomic_DNA"/>
</dbReference>
<keyword evidence="10" id="KW-0067">ATP-binding</keyword>
<dbReference type="InterPro" id="IPR003661">
    <property type="entry name" value="HisK_dim/P_dom"/>
</dbReference>
<keyword evidence="9 17" id="KW-0418">Kinase</keyword>
<dbReference type="InterPro" id="IPR004358">
    <property type="entry name" value="Sig_transdc_His_kin-like_C"/>
</dbReference>
<comment type="caution">
    <text evidence="17">The sequence shown here is derived from an EMBL/GenBank/DDBJ whole genome shotgun (WGS) entry which is preliminary data.</text>
</comment>
<dbReference type="SUPFAM" id="SSF158472">
    <property type="entry name" value="HAMP domain-like"/>
    <property type="match status" value="1"/>
</dbReference>
<dbReference type="PROSITE" id="PS50885">
    <property type="entry name" value="HAMP"/>
    <property type="match status" value="1"/>
</dbReference>
<keyword evidence="12" id="KW-0902">Two-component regulatory system</keyword>
<dbReference type="InterPro" id="IPR003660">
    <property type="entry name" value="HAMP_dom"/>
</dbReference>
<dbReference type="SUPFAM" id="SSF55874">
    <property type="entry name" value="ATPase domain of HSP90 chaperone/DNA topoisomerase II/histidine kinase"/>
    <property type="match status" value="1"/>
</dbReference>
<keyword evidence="11 14" id="KW-1133">Transmembrane helix</keyword>
<dbReference type="Gene3D" id="6.10.340.10">
    <property type="match status" value="1"/>
</dbReference>
<feature type="domain" description="HAMP" evidence="16">
    <location>
        <begin position="186"/>
        <end position="238"/>
    </location>
</feature>
<evidence type="ECO:0000256" key="4">
    <source>
        <dbReference type="ARBA" id="ARBA00022475"/>
    </source>
</evidence>
<dbReference type="PROSITE" id="PS50109">
    <property type="entry name" value="HIS_KIN"/>
    <property type="match status" value="1"/>
</dbReference>
<dbReference type="RefSeq" id="WP_132768788.1">
    <property type="nucleotide sequence ID" value="NZ_SMAB01000009.1"/>
</dbReference>
<feature type="transmembrane region" description="Helical" evidence="14">
    <location>
        <begin position="166"/>
        <end position="186"/>
    </location>
</feature>
<sequence>MKLQTKLIIAFSSIVVIMALLQSIFFQNRIQNVFENYVRQNESERIETWKEILTEYYQFYGKWDDIQQVLVNNKNLVQNRKGPMWKNNQTIPRMAELQLIVADKNGKVIGDSDEEWIGHNSKEISGIHEDLLLNGQKIGELIIERDKSIGILSLEQQFLNSMNNSLLFGTAIAVVVAVLFGIVFANKLTKPLESLMIGIRHLAKGDTSYRVTVNTKDEFHQLSKAFNEMSAKLEHNEEVRKQLVADVAHELRTPLSILRGQLESIQEGAIQPTPEVILQLNDEVLRLTRLVNDLQQLSLAEAGQLVLNKKRVNIKQMIQKIMFHFEWLAEEKEIQLQLIGDEEIMIEVDPDRFTQVIVNLLGNALRHTPNHGKVTIEIKKEEQPQRVMISLKDSGPGIDEEYLPYIFERFYRTDSSRSRDQGGTGLGLSIAKGFVEAHGGRINVESKKGEGTTFLIQLPL</sequence>